<keyword evidence="22" id="KW-1185">Reference proteome</keyword>
<comment type="pathway">
    <text evidence="2">Cofactor biosynthesis; ubiquinone biosynthesis.</text>
</comment>
<comment type="subcellular location">
    <subcellularLocation>
        <location evidence="1">Mitochondrion membrane</location>
        <topology evidence="1">Single-pass membrane protein</topology>
    </subcellularLocation>
</comment>
<evidence type="ECO:0000256" key="2">
    <source>
        <dbReference type="ARBA" id="ARBA00004749"/>
    </source>
</evidence>
<keyword evidence="7" id="KW-0812">Transmembrane</keyword>
<feature type="region of interest" description="Disordered" evidence="19">
    <location>
        <begin position="123"/>
        <end position="176"/>
    </location>
</feature>
<feature type="domain" description="ABC1 atypical kinase-like" evidence="20">
    <location>
        <begin position="273"/>
        <end position="473"/>
    </location>
</feature>
<dbReference type="Proteomes" id="UP000694427">
    <property type="component" value="Unplaced"/>
</dbReference>
<dbReference type="CDD" id="cd13970">
    <property type="entry name" value="ABC1_ADCK3"/>
    <property type="match status" value="1"/>
</dbReference>
<dbReference type="Ensembl" id="ENSCCRT00010100823.1">
    <property type="protein sequence ID" value="ENSCCRP00010090903.1"/>
    <property type="gene ID" value="ENSCCRG00010037051.1"/>
</dbReference>
<accession>A0A8C1NFB1</accession>
<dbReference type="SUPFAM" id="SSF56112">
    <property type="entry name" value="Protein kinase-like (PK-like)"/>
    <property type="match status" value="1"/>
</dbReference>
<evidence type="ECO:0000256" key="1">
    <source>
        <dbReference type="ARBA" id="ARBA00004304"/>
    </source>
</evidence>
<evidence type="ECO:0000256" key="9">
    <source>
        <dbReference type="ARBA" id="ARBA00022777"/>
    </source>
</evidence>
<dbReference type="InterPro" id="IPR051409">
    <property type="entry name" value="Atypical_kinase_ADCK"/>
</dbReference>
<keyword evidence="5" id="KW-0808">Transferase</keyword>
<evidence type="ECO:0000256" key="13">
    <source>
        <dbReference type="ARBA" id="ARBA00023128"/>
    </source>
</evidence>
<protein>
    <recommendedName>
        <fullName evidence="4">Atypical kinase COQ8A, mitochondrial</fullName>
    </recommendedName>
    <alternativeName>
        <fullName evidence="16">Chaperone activity of bc1 complex-like</fullName>
    </alternativeName>
    <alternativeName>
        <fullName evidence="17">Coenzyme Q protein 8A</fullName>
    </alternativeName>
    <alternativeName>
        <fullName evidence="15">aarF domain-containing protein kinase 3</fullName>
    </alternativeName>
</protein>
<name>A0A8C1NFB1_CYPCA</name>
<evidence type="ECO:0000256" key="18">
    <source>
        <dbReference type="ARBA" id="ARBA00058956"/>
    </source>
</evidence>
<evidence type="ECO:0000256" key="11">
    <source>
        <dbReference type="ARBA" id="ARBA00022946"/>
    </source>
</evidence>
<evidence type="ECO:0000256" key="3">
    <source>
        <dbReference type="ARBA" id="ARBA00009670"/>
    </source>
</evidence>
<evidence type="ECO:0000256" key="15">
    <source>
        <dbReference type="ARBA" id="ARBA00031775"/>
    </source>
</evidence>
<keyword evidence="12" id="KW-1133">Transmembrane helix</keyword>
<dbReference type="AlphaFoldDB" id="A0A8C1NFB1"/>
<evidence type="ECO:0000256" key="14">
    <source>
        <dbReference type="ARBA" id="ARBA00023136"/>
    </source>
</evidence>
<evidence type="ECO:0000256" key="6">
    <source>
        <dbReference type="ARBA" id="ARBA00022688"/>
    </source>
</evidence>
<comment type="similarity">
    <text evidence="3">Belongs to the protein kinase superfamily. ADCK protein kinase family.</text>
</comment>
<evidence type="ECO:0000256" key="4">
    <source>
        <dbReference type="ARBA" id="ARBA00018535"/>
    </source>
</evidence>
<dbReference type="InterPro" id="IPR004147">
    <property type="entry name" value="ABC1_dom"/>
</dbReference>
<evidence type="ECO:0000256" key="5">
    <source>
        <dbReference type="ARBA" id="ARBA00022679"/>
    </source>
</evidence>
<dbReference type="InterPro" id="IPR034646">
    <property type="entry name" value="ADCK3_dom"/>
</dbReference>
<evidence type="ECO:0000256" key="16">
    <source>
        <dbReference type="ARBA" id="ARBA00032726"/>
    </source>
</evidence>
<feature type="compositionally biased region" description="Basic and acidic residues" evidence="19">
    <location>
        <begin position="150"/>
        <end position="159"/>
    </location>
</feature>
<dbReference type="PANTHER" id="PTHR43851:SF1">
    <property type="entry name" value="ATYPICAL KINASE COQ8A, MITOCHONDRIAL"/>
    <property type="match status" value="1"/>
</dbReference>
<evidence type="ECO:0000256" key="10">
    <source>
        <dbReference type="ARBA" id="ARBA00022840"/>
    </source>
</evidence>
<evidence type="ECO:0000313" key="22">
    <source>
        <dbReference type="Proteomes" id="UP000694427"/>
    </source>
</evidence>
<keyword evidence="13" id="KW-0496">Mitochondrion</keyword>
<dbReference type="GO" id="GO:0006744">
    <property type="term" value="P:ubiquinone biosynthetic process"/>
    <property type="evidence" value="ECO:0007669"/>
    <property type="project" value="UniProtKB-UniPathway"/>
</dbReference>
<keyword evidence="11" id="KW-0809">Transit peptide</keyword>
<dbReference type="PANTHER" id="PTHR43851">
    <property type="match status" value="1"/>
</dbReference>
<dbReference type="GO" id="GO:0016301">
    <property type="term" value="F:kinase activity"/>
    <property type="evidence" value="ECO:0007669"/>
    <property type="project" value="UniProtKB-KW"/>
</dbReference>
<organism evidence="21 22">
    <name type="scientific">Cyprinus carpio</name>
    <name type="common">Common carp</name>
    <dbReference type="NCBI Taxonomy" id="7962"/>
    <lineage>
        <taxon>Eukaryota</taxon>
        <taxon>Metazoa</taxon>
        <taxon>Chordata</taxon>
        <taxon>Craniata</taxon>
        <taxon>Vertebrata</taxon>
        <taxon>Euteleostomi</taxon>
        <taxon>Actinopterygii</taxon>
        <taxon>Neopterygii</taxon>
        <taxon>Teleostei</taxon>
        <taxon>Ostariophysi</taxon>
        <taxon>Cypriniformes</taxon>
        <taxon>Cyprinidae</taxon>
        <taxon>Cyprininae</taxon>
        <taxon>Cyprinus</taxon>
    </lineage>
</organism>
<sequence length="603" mass="67353">MAGDMLLLMRGLAKLSQAVIETQASSMRSSGFQAVSQSMQMTAEQGMSVAMQKIQEFTGGQQSVSDFNTDMDSKYDFTASEENFESTAQGGLDSDSVFRDANTGAAHTYSQASGKSKLFEGYKDPTSQFTGHTRSYHQDHSSVGGITAEDIEKAREAKRNGSKPHKQMLSERARERKVPVTRLGRLANFGGLAVGLGIGALAEVAKKSLRSEDKNGEKKAVLDSSPFLSEANAERIVRTLCKVRGAALKLGQMLSIQDDAFINPQLAKIFDRVRQSADFMPIKQMMKALNNDLGPNWRDKVDLFEERPFAAASIGQVHLARMKDGREVAMKIQYPGVAQSINSDVNNLMTVLSMSNALPEGLFPDHLIDVMRRELALECDYIREAKCARKFKELLKDHPFFYVPEVIDELSSQHVLTTELVPGFPLDQADGLSQELKNEICENILILCLRELFEFRYMQTDPNWSNFFYDPQTHRVRENATMTFPGILHPKMKIVINHLPPCCSKSAMENAHVDAVMILGEAFASEEPFNFGAQSTTERIHNLIPVMLKQRLIPPPEETYSLHRKMGGSFLICSRLNAKLSCKNMFDKAYGNYWSNKKKGPSQ</sequence>
<keyword evidence="6" id="KW-0831">Ubiquinone biosynthesis</keyword>
<keyword evidence="10" id="KW-0067">ATP-binding</keyword>
<keyword evidence="8" id="KW-0547">Nucleotide-binding</keyword>
<keyword evidence="14" id="KW-0472">Membrane</keyword>
<reference evidence="21" key="2">
    <citation type="submission" date="2025-09" db="UniProtKB">
        <authorList>
            <consortium name="Ensembl"/>
        </authorList>
    </citation>
    <scope>IDENTIFICATION</scope>
</reference>
<dbReference type="GO" id="GO:0005524">
    <property type="term" value="F:ATP binding"/>
    <property type="evidence" value="ECO:0007669"/>
    <property type="project" value="UniProtKB-KW"/>
</dbReference>
<evidence type="ECO:0000256" key="19">
    <source>
        <dbReference type="SAM" id="MobiDB-lite"/>
    </source>
</evidence>
<keyword evidence="9" id="KW-0418">Kinase</keyword>
<evidence type="ECO:0000313" key="21">
    <source>
        <dbReference type="Ensembl" id="ENSCCRP00010090903.1"/>
    </source>
</evidence>
<reference evidence="21" key="1">
    <citation type="submission" date="2025-08" db="UniProtKB">
        <authorList>
            <consortium name="Ensembl"/>
        </authorList>
    </citation>
    <scope>IDENTIFICATION</scope>
</reference>
<evidence type="ECO:0000256" key="7">
    <source>
        <dbReference type="ARBA" id="ARBA00022692"/>
    </source>
</evidence>
<dbReference type="GO" id="GO:0031966">
    <property type="term" value="C:mitochondrial membrane"/>
    <property type="evidence" value="ECO:0007669"/>
    <property type="project" value="UniProtKB-SubCell"/>
</dbReference>
<evidence type="ECO:0000256" key="8">
    <source>
        <dbReference type="ARBA" id="ARBA00022741"/>
    </source>
</evidence>
<evidence type="ECO:0000256" key="12">
    <source>
        <dbReference type="ARBA" id="ARBA00022989"/>
    </source>
</evidence>
<evidence type="ECO:0000259" key="20">
    <source>
        <dbReference type="Pfam" id="PF03109"/>
    </source>
</evidence>
<dbReference type="Pfam" id="PF03109">
    <property type="entry name" value="ABC1"/>
    <property type="match status" value="1"/>
</dbReference>
<dbReference type="UniPathway" id="UPA00232"/>
<evidence type="ECO:0000256" key="17">
    <source>
        <dbReference type="ARBA" id="ARBA00033204"/>
    </source>
</evidence>
<comment type="function">
    <text evidence="18">Atypical kinase involved in the biosynthesis of coenzyme Q, also named ubiquinone, an essential lipid-soluble electron transporter for aerobic cellular respiration. Its substrate specificity is still unclear: may act as a protein kinase that mediates phosphorylation of COQ3. According to other reports, acts as a small molecule kinase, possibly a lipid kinase that phosphorylates a prenyl lipid in the ubiquinone biosynthesis pathway, as suggested by its ability to bind coenzyme Q lipid intermediates. However, the small molecule kinase activity was not confirmed by another publication. Shows an unusual selectivity for binding ADP over ATP.</text>
</comment>
<dbReference type="InterPro" id="IPR011009">
    <property type="entry name" value="Kinase-like_dom_sf"/>
</dbReference>
<proteinExistence type="inferred from homology"/>